<dbReference type="RefSeq" id="WP_188387059.1">
    <property type="nucleotide sequence ID" value="NZ_BMFK01000001.1"/>
</dbReference>
<sequence length="108" mass="12442">MHEQMMDGGEGSTSILVNVYEMLDIIERLNVIYTIYSTDVAKHITNLSNSDFYREGEALEVIERHKDILNKVMELADNYNQASLLVNHTLAEMIKKDEELQRILQVQG</sequence>
<organism evidence="1 2">
    <name type="scientific">Priestia taiwanensis</name>
    <dbReference type="NCBI Taxonomy" id="1347902"/>
    <lineage>
        <taxon>Bacteria</taxon>
        <taxon>Bacillati</taxon>
        <taxon>Bacillota</taxon>
        <taxon>Bacilli</taxon>
        <taxon>Bacillales</taxon>
        <taxon>Bacillaceae</taxon>
        <taxon>Priestia</taxon>
    </lineage>
</organism>
<reference evidence="1" key="2">
    <citation type="submission" date="2020-09" db="EMBL/GenBank/DDBJ databases">
        <authorList>
            <person name="Sun Q."/>
            <person name="Zhou Y."/>
        </authorList>
    </citation>
    <scope>NUCLEOTIDE SEQUENCE</scope>
    <source>
        <strain evidence="1">CGMCC 1.12698</strain>
    </source>
</reference>
<evidence type="ECO:0000313" key="1">
    <source>
        <dbReference type="EMBL" id="GGE59399.1"/>
    </source>
</evidence>
<dbReference type="AlphaFoldDB" id="A0A917ALA1"/>
<evidence type="ECO:0000313" key="2">
    <source>
        <dbReference type="Proteomes" id="UP000605259"/>
    </source>
</evidence>
<name>A0A917ALA1_9BACI</name>
<gene>
    <name evidence="1" type="ORF">GCM10007140_07170</name>
</gene>
<reference evidence="1" key="1">
    <citation type="journal article" date="2014" name="Int. J. Syst. Evol. Microbiol.">
        <title>Complete genome sequence of Corynebacterium casei LMG S-19264T (=DSM 44701T), isolated from a smear-ripened cheese.</title>
        <authorList>
            <consortium name="US DOE Joint Genome Institute (JGI-PGF)"/>
            <person name="Walter F."/>
            <person name="Albersmeier A."/>
            <person name="Kalinowski J."/>
            <person name="Ruckert C."/>
        </authorList>
    </citation>
    <scope>NUCLEOTIDE SEQUENCE</scope>
    <source>
        <strain evidence="1">CGMCC 1.12698</strain>
    </source>
</reference>
<accession>A0A917ALA1</accession>
<keyword evidence="2" id="KW-1185">Reference proteome</keyword>
<proteinExistence type="predicted"/>
<comment type="caution">
    <text evidence="1">The sequence shown here is derived from an EMBL/GenBank/DDBJ whole genome shotgun (WGS) entry which is preliminary data.</text>
</comment>
<protein>
    <submittedName>
        <fullName evidence="1">Uncharacterized protein</fullName>
    </submittedName>
</protein>
<dbReference type="Proteomes" id="UP000605259">
    <property type="component" value="Unassembled WGS sequence"/>
</dbReference>
<dbReference type="EMBL" id="BMFK01000001">
    <property type="protein sequence ID" value="GGE59399.1"/>
    <property type="molecule type" value="Genomic_DNA"/>
</dbReference>